<keyword evidence="6" id="KW-0677">Repeat</keyword>
<dbReference type="PANTHER" id="PTHR13923">
    <property type="entry name" value="SEC31-RELATED PROTEIN"/>
    <property type="match status" value="1"/>
</dbReference>
<evidence type="ECO:0000256" key="1">
    <source>
        <dbReference type="ARBA" id="ARBA00004299"/>
    </source>
</evidence>
<evidence type="ECO:0000256" key="9">
    <source>
        <dbReference type="ARBA" id="ARBA00023329"/>
    </source>
</evidence>
<keyword evidence="8" id="KW-0472">Membrane</keyword>
<keyword evidence="12" id="KW-1185">Reference proteome</keyword>
<evidence type="ECO:0000313" key="12">
    <source>
        <dbReference type="Proteomes" id="UP001266305"/>
    </source>
</evidence>
<evidence type="ECO:0000313" key="11">
    <source>
        <dbReference type="EMBL" id="KAK2115936.1"/>
    </source>
</evidence>
<dbReference type="Proteomes" id="UP001266305">
    <property type="component" value="Unassembled WGS sequence"/>
</dbReference>
<evidence type="ECO:0000256" key="5">
    <source>
        <dbReference type="ARBA" id="ARBA00022574"/>
    </source>
</evidence>
<comment type="function">
    <text evidence="10">Component of the coat protein complex II (COPII) which promotes the formation of transport vesicles from the endoplasmic reticulum (ER). The coat has two main functions, the physical deformation of the endoplasmic reticulum membrane into vesicles and the selection of cargo molecules.</text>
</comment>
<keyword evidence="9" id="KW-0968">Cytoplasmic vesicle</keyword>
<dbReference type="InterPro" id="IPR015943">
    <property type="entry name" value="WD40/YVTN_repeat-like_dom_sf"/>
</dbReference>
<gene>
    <name evidence="11" type="primary">SEC31A_9</name>
    <name evidence="11" type="ORF">P7K49_006562</name>
</gene>
<keyword evidence="3" id="KW-0813">Transport</keyword>
<evidence type="ECO:0000256" key="8">
    <source>
        <dbReference type="ARBA" id="ARBA00023136"/>
    </source>
</evidence>
<keyword evidence="5" id="KW-0853">WD repeat</keyword>
<comment type="subcellular location">
    <subcellularLocation>
        <location evidence="1">Cytoplasmic vesicle</location>
        <location evidence="1">COPII-coated vesicle membrane</location>
        <topology evidence="1">Peripheral membrane protein</topology>
        <orientation evidence="1">Cytoplasmic side</orientation>
    </subcellularLocation>
    <subcellularLocation>
        <location evidence="2">Endoplasmic reticulum membrane</location>
        <topology evidence="2">Peripheral membrane protein</topology>
    </subcellularLocation>
</comment>
<evidence type="ECO:0000256" key="4">
    <source>
        <dbReference type="ARBA" id="ARBA00022490"/>
    </source>
</evidence>
<dbReference type="PANTHER" id="PTHR13923:SF23">
    <property type="entry name" value="PROTEIN TRANSPORT PROTEIN SEC31A"/>
    <property type="match status" value="1"/>
</dbReference>
<dbReference type="Gene3D" id="2.130.10.10">
    <property type="entry name" value="YVTN repeat-like/Quinoprotein amine dehydrogenase"/>
    <property type="match status" value="1"/>
</dbReference>
<dbReference type="SUPFAM" id="SSF50978">
    <property type="entry name" value="WD40 repeat-like"/>
    <property type="match status" value="1"/>
</dbReference>
<comment type="caution">
    <text evidence="11">The sequence shown here is derived from an EMBL/GenBank/DDBJ whole genome shotgun (WGS) entry which is preliminary data.</text>
</comment>
<dbReference type="InterPro" id="IPR036322">
    <property type="entry name" value="WD40_repeat_dom_sf"/>
</dbReference>
<evidence type="ECO:0000256" key="10">
    <source>
        <dbReference type="ARBA" id="ARBA00025471"/>
    </source>
</evidence>
<reference evidence="11 12" key="1">
    <citation type="submission" date="2023-05" db="EMBL/GenBank/DDBJ databases">
        <title>B98-5 Cell Line De Novo Hybrid Assembly: An Optical Mapping Approach.</title>
        <authorList>
            <person name="Kananen K."/>
            <person name="Auerbach J.A."/>
            <person name="Kautto E."/>
            <person name="Blachly J.S."/>
        </authorList>
    </citation>
    <scope>NUCLEOTIDE SEQUENCE [LARGE SCALE GENOMIC DNA]</scope>
    <source>
        <strain evidence="11">B95-8</strain>
        <tissue evidence="11">Cell line</tissue>
    </source>
</reference>
<feature type="non-terminal residue" evidence="11">
    <location>
        <position position="99"/>
    </location>
</feature>
<evidence type="ECO:0000256" key="6">
    <source>
        <dbReference type="ARBA" id="ARBA00022737"/>
    </source>
</evidence>
<feature type="non-terminal residue" evidence="11">
    <location>
        <position position="1"/>
    </location>
</feature>
<name>A0ABQ9W2R9_SAGOE</name>
<evidence type="ECO:0000256" key="2">
    <source>
        <dbReference type="ARBA" id="ARBA00004406"/>
    </source>
</evidence>
<dbReference type="EMBL" id="JASSZA010000003">
    <property type="protein sequence ID" value="KAK2115936.1"/>
    <property type="molecule type" value="Genomic_DNA"/>
</dbReference>
<accession>A0ABQ9W2R9</accession>
<keyword evidence="4" id="KW-0963">Cytoplasm</keyword>
<sequence length="99" mass="11033">VLYELPTNTQWCFDIQWCPRNPAVLSAASFDGRISVYSIMGGSTDGLRQKQVDKLSSSFGNLDPFGTGQPLPPLQIPQQTAQHSIVLPLKKPPKWIRRP</sequence>
<evidence type="ECO:0000256" key="3">
    <source>
        <dbReference type="ARBA" id="ARBA00022448"/>
    </source>
</evidence>
<protein>
    <submittedName>
        <fullName evidence="11">Protein transport protein Sec31A</fullName>
    </submittedName>
</protein>
<evidence type="ECO:0000256" key="7">
    <source>
        <dbReference type="ARBA" id="ARBA00022927"/>
    </source>
</evidence>
<keyword evidence="7" id="KW-0653">Protein transport</keyword>
<dbReference type="InterPro" id="IPR040251">
    <property type="entry name" value="SEC31-like"/>
</dbReference>
<organism evidence="11 12">
    <name type="scientific">Saguinus oedipus</name>
    <name type="common">Cotton-top tamarin</name>
    <name type="synonym">Oedipomidas oedipus</name>
    <dbReference type="NCBI Taxonomy" id="9490"/>
    <lineage>
        <taxon>Eukaryota</taxon>
        <taxon>Metazoa</taxon>
        <taxon>Chordata</taxon>
        <taxon>Craniata</taxon>
        <taxon>Vertebrata</taxon>
        <taxon>Euteleostomi</taxon>
        <taxon>Mammalia</taxon>
        <taxon>Eutheria</taxon>
        <taxon>Euarchontoglires</taxon>
        <taxon>Primates</taxon>
        <taxon>Haplorrhini</taxon>
        <taxon>Platyrrhini</taxon>
        <taxon>Cebidae</taxon>
        <taxon>Callitrichinae</taxon>
        <taxon>Saguinus</taxon>
    </lineage>
</organism>
<proteinExistence type="predicted"/>